<keyword evidence="3 7" id="KW-0812">Transmembrane</keyword>
<comment type="subcellular location">
    <subcellularLocation>
        <location evidence="1">Cell membrane</location>
        <topology evidence="1">Multi-pass membrane protein</topology>
    </subcellularLocation>
</comment>
<keyword evidence="4 7" id="KW-1133">Transmembrane helix</keyword>
<proteinExistence type="inferred from homology"/>
<comment type="similarity">
    <text evidence="6">Belongs to the ThrE exporter (TC 2.A.79) family.</text>
</comment>
<dbReference type="GO" id="GO:0022857">
    <property type="term" value="F:transmembrane transporter activity"/>
    <property type="evidence" value="ECO:0007669"/>
    <property type="project" value="InterPro"/>
</dbReference>
<dbReference type="GO" id="GO:0005886">
    <property type="term" value="C:plasma membrane"/>
    <property type="evidence" value="ECO:0007669"/>
    <property type="project" value="UniProtKB-SubCell"/>
</dbReference>
<dbReference type="PANTHER" id="PTHR34390">
    <property type="entry name" value="UPF0442 PROTEIN YJJB-RELATED"/>
    <property type="match status" value="1"/>
</dbReference>
<protein>
    <submittedName>
        <fullName evidence="9">Integral membrane protein</fullName>
    </submittedName>
</protein>
<organism evidence="9">
    <name type="scientific">Desulfitobacterium hafniense</name>
    <name type="common">Desulfitobacterium frappieri</name>
    <dbReference type="NCBI Taxonomy" id="49338"/>
    <lineage>
        <taxon>Bacteria</taxon>
        <taxon>Bacillati</taxon>
        <taxon>Bacillota</taxon>
        <taxon>Clostridia</taxon>
        <taxon>Eubacteriales</taxon>
        <taxon>Desulfitobacteriaceae</taxon>
        <taxon>Desulfitobacterium</taxon>
    </lineage>
</organism>
<evidence type="ECO:0000256" key="7">
    <source>
        <dbReference type="SAM" id="Phobius"/>
    </source>
</evidence>
<dbReference type="AlphaFoldDB" id="A0A098AW08"/>
<dbReference type="RefSeq" id="WP_208925346.1">
    <property type="nucleotide sequence ID" value="NZ_LK996017.1"/>
</dbReference>
<dbReference type="Pfam" id="PF06738">
    <property type="entry name" value="ThrE"/>
    <property type="match status" value="1"/>
</dbReference>
<evidence type="ECO:0000256" key="5">
    <source>
        <dbReference type="ARBA" id="ARBA00023136"/>
    </source>
</evidence>
<evidence type="ECO:0000256" key="6">
    <source>
        <dbReference type="ARBA" id="ARBA00034125"/>
    </source>
</evidence>
<name>A0A098AW08_DESHA</name>
<accession>A0A098AW08</accession>
<evidence type="ECO:0000256" key="1">
    <source>
        <dbReference type="ARBA" id="ARBA00004651"/>
    </source>
</evidence>
<dbReference type="EMBL" id="LK996017">
    <property type="protein sequence ID" value="CDX00784.1"/>
    <property type="molecule type" value="Genomic_DNA"/>
</dbReference>
<gene>
    <name evidence="9" type="ORF">DPCES_0897</name>
</gene>
<sequence length="253" mass="27656">MNSAIGEVMEVCLLAGKIMLQSGAEIYRIEDTMNRIARTCAVPEAHSYVTPTGLFLSLQGQERSQEQTKFLRIYERQIDLNKIVSVNEISRKLSEKELTLQQAHEALLAIEKSGFLYPFWLQLMAAALASGFFSLTFGGTMIDFLPSVAAGGLGFLLYAQANRRIAVKFFSEIFAAFTIGFIAYFFYYLGIDIQIDKVIIGSVMPLVPGVLITNAVRDLMAGDLIAGLARGTEAFLTAFAIGTGIAVVLAVLM</sequence>
<dbReference type="GO" id="GO:0015744">
    <property type="term" value="P:succinate transport"/>
    <property type="evidence" value="ECO:0007669"/>
    <property type="project" value="TreeGrafter"/>
</dbReference>
<dbReference type="InterPro" id="IPR050539">
    <property type="entry name" value="ThrE_Dicarb/AminoAcid_Exp"/>
</dbReference>
<evidence type="ECO:0000256" key="3">
    <source>
        <dbReference type="ARBA" id="ARBA00022692"/>
    </source>
</evidence>
<dbReference type="PANTHER" id="PTHR34390:SF2">
    <property type="entry name" value="SUCCINATE TRANSPORTER SUBUNIT YJJP-RELATED"/>
    <property type="match status" value="1"/>
</dbReference>
<feature type="domain" description="Threonine/serine exporter-like N-terminal" evidence="8">
    <location>
        <begin position="11"/>
        <end position="251"/>
    </location>
</feature>
<evidence type="ECO:0000313" key="9">
    <source>
        <dbReference type="EMBL" id="CDX00784.1"/>
    </source>
</evidence>
<feature type="transmembrane region" description="Helical" evidence="7">
    <location>
        <begin position="173"/>
        <end position="191"/>
    </location>
</feature>
<keyword evidence="2" id="KW-1003">Cell membrane</keyword>
<feature type="transmembrane region" description="Helical" evidence="7">
    <location>
        <begin position="228"/>
        <end position="252"/>
    </location>
</feature>
<evidence type="ECO:0000256" key="2">
    <source>
        <dbReference type="ARBA" id="ARBA00022475"/>
    </source>
</evidence>
<dbReference type="PATRIC" id="fig|49338.4.peg.965"/>
<keyword evidence="5 7" id="KW-0472">Membrane</keyword>
<evidence type="ECO:0000256" key="4">
    <source>
        <dbReference type="ARBA" id="ARBA00022989"/>
    </source>
</evidence>
<reference evidence="9" key="1">
    <citation type="submission" date="2014-07" db="EMBL/GenBank/DDBJ databases">
        <authorList>
            <person name="Hornung V.Bastian."/>
        </authorList>
    </citation>
    <scope>NUCLEOTIDE SEQUENCE</scope>
    <source>
        <strain evidence="9">PCE-S</strain>
    </source>
</reference>
<dbReference type="InterPro" id="IPR010619">
    <property type="entry name" value="ThrE-like_N"/>
</dbReference>
<evidence type="ECO:0000259" key="8">
    <source>
        <dbReference type="Pfam" id="PF06738"/>
    </source>
</evidence>
<feature type="transmembrane region" description="Helical" evidence="7">
    <location>
        <begin position="197"/>
        <end position="216"/>
    </location>
</feature>